<evidence type="ECO:0000313" key="1">
    <source>
        <dbReference type="EMBL" id="MFM9328011.1"/>
    </source>
</evidence>
<sequence length="140" mass="15263">MLNQRATKLNLDMKKVSADRLLLHDEASREAANYLNGLKITSQVVAGKAVAKGFDVQSNCGMYVGEVYTAVAIGRHGAGTKKKIRNDLNKLASSDASSKYFFVLGDPIRQEAKSQIASDPVLQNANITVLLYDDLTQTFI</sequence>
<protein>
    <submittedName>
        <fullName evidence="1">Uncharacterized protein</fullName>
    </submittedName>
</protein>
<dbReference type="EMBL" id="JBJURJ010000004">
    <property type="protein sequence ID" value="MFM9328011.1"/>
    <property type="molecule type" value="Genomic_DNA"/>
</dbReference>
<comment type="caution">
    <text evidence="1">The sequence shown here is derived from an EMBL/GenBank/DDBJ whole genome shotgun (WGS) entry which is preliminary data.</text>
</comment>
<organism evidence="1 2">
    <name type="scientific">Paenibacillus mesotrionivorans</name>
    <dbReference type="NCBI Taxonomy" id="3160968"/>
    <lineage>
        <taxon>Bacteria</taxon>
        <taxon>Bacillati</taxon>
        <taxon>Bacillota</taxon>
        <taxon>Bacilli</taxon>
        <taxon>Bacillales</taxon>
        <taxon>Paenibacillaceae</taxon>
        <taxon>Paenibacillus</taxon>
    </lineage>
</organism>
<accession>A0ACC7NTF1</accession>
<proteinExistence type="predicted"/>
<gene>
    <name evidence="1" type="ORF">ACI1P1_06930</name>
</gene>
<name>A0ACC7NTF1_9BACL</name>
<keyword evidence="2" id="KW-1185">Reference proteome</keyword>
<evidence type="ECO:0000313" key="2">
    <source>
        <dbReference type="Proteomes" id="UP001631969"/>
    </source>
</evidence>
<reference evidence="1" key="1">
    <citation type="submission" date="2024-12" db="EMBL/GenBank/DDBJ databases">
        <authorList>
            <person name="Wu N."/>
        </authorList>
    </citation>
    <scope>NUCLEOTIDE SEQUENCE</scope>
    <source>
        <strain evidence="1">P15</strain>
    </source>
</reference>
<dbReference type="Proteomes" id="UP001631969">
    <property type="component" value="Unassembled WGS sequence"/>
</dbReference>